<keyword evidence="4" id="KW-0676">Redox-active center</keyword>
<dbReference type="PROSITE" id="PS00194">
    <property type="entry name" value="THIOREDOXIN_1"/>
    <property type="match status" value="1"/>
</dbReference>
<dbReference type="Gene3D" id="3.40.30.10">
    <property type="entry name" value="Glutaredoxin"/>
    <property type="match status" value="1"/>
</dbReference>
<dbReference type="InterPro" id="IPR017937">
    <property type="entry name" value="Thioredoxin_CS"/>
</dbReference>
<accession>A0ABP7Q7W3</accession>
<gene>
    <name evidence="7" type="ORF">GCM10022210_31170</name>
</gene>
<dbReference type="PROSITE" id="PS51352">
    <property type="entry name" value="THIOREDOXIN_2"/>
    <property type="match status" value="1"/>
</dbReference>
<evidence type="ECO:0000256" key="3">
    <source>
        <dbReference type="ARBA" id="ARBA00023157"/>
    </source>
</evidence>
<comment type="subcellular location">
    <subcellularLocation>
        <location evidence="1">Cell envelope</location>
    </subcellularLocation>
</comment>
<dbReference type="InterPro" id="IPR025380">
    <property type="entry name" value="DUF4369"/>
</dbReference>
<evidence type="ECO:0000313" key="7">
    <source>
        <dbReference type="EMBL" id="GAA3978029.1"/>
    </source>
</evidence>
<dbReference type="InterPro" id="IPR013766">
    <property type="entry name" value="Thioredoxin_domain"/>
</dbReference>
<evidence type="ECO:0000259" key="6">
    <source>
        <dbReference type="PROSITE" id="PS51352"/>
    </source>
</evidence>
<keyword evidence="3" id="KW-1015">Disulfide bond</keyword>
<organism evidence="7 8">
    <name type="scientific">Mucilaginibacter dorajii</name>
    <dbReference type="NCBI Taxonomy" id="692994"/>
    <lineage>
        <taxon>Bacteria</taxon>
        <taxon>Pseudomonadati</taxon>
        <taxon>Bacteroidota</taxon>
        <taxon>Sphingobacteriia</taxon>
        <taxon>Sphingobacteriales</taxon>
        <taxon>Sphingobacteriaceae</taxon>
        <taxon>Mucilaginibacter</taxon>
    </lineage>
</organism>
<reference evidence="8" key="1">
    <citation type="journal article" date="2019" name="Int. J. Syst. Evol. Microbiol.">
        <title>The Global Catalogue of Microorganisms (GCM) 10K type strain sequencing project: providing services to taxonomists for standard genome sequencing and annotation.</title>
        <authorList>
            <consortium name="The Broad Institute Genomics Platform"/>
            <consortium name="The Broad Institute Genome Sequencing Center for Infectious Disease"/>
            <person name="Wu L."/>
            <person name="Ma J."/>
        </authorList>
    </citation>
    <scope>NUCLEOTIDE SEQUENCE [LARGE SCALE GENOMIC DNA]</scope>
    <source>
        <strain evidence="8">JCM 16601</strain>
    </source>
</reference>
<evidence type="ECO:0000313" key="8">
    <source>
        <dbReference type="Proteomes" id="UP001500742"/>
    </source>
</evidence>
<proteinExistence type="predicted"/>
<dbReference type="SUPFAM" id="SSF52833">
    <property type="entry name" value="Thioredoxin-like"/>
    <property type="match status" value="1"/>
</dbReference>
<dbReference type="InterPro" id="IPR000866">
    <property type="entry name" value="AhpC/TSA"/>
</dbReference>
<evidence type="ECO:0000256" key="4">
    <source>
        <dbReference type="ARBA" id="ARBA00023284"/>
    </source>
</evidence>
<dbReference type="PANTHER" id="PTHR42852:SF6">
    <property type="entry name" value="THIOL:DISULFIDE INTERCHANGE PROTEIN DSBE"/>
    <property type="match status" value="1"/>
</dbReference>
<dbReference type="PANTHER" id="PTHR42852">
    <property type="entry name" value="THIOL:DISULFIDE INTERCHANGE PROTEIN DSBE"/>
    <property type="match status" value="1"/>
</dbReference>
<comment type="caution">
    <text evidence="7">The sequence shown here is derived from an EMBL/GenBank/DDBJ whole genome shotgun (WGS) entry which is preliminary data.</text>
</comment>
<name>A0ABP7Q7W3_9SPHI</name>
<feature type="domain" description="Thioredoxin" evidence="6">
    <location>
        <begin position="224"/>
        <end position="362"/>
    </location>
</feature>
<dbReference type="InterPro" id="IPR050553">
    <property type="entry name" value="Thioredoxin_ResA/DsbE_sf"/>
</dbReference>
<keyword evidence="8" id="KW-1185">Reference proteome</keyword>
<dbReference type="RefSeq" id="WP_259096946.1">
    <property type="nucleotide sequence ID" value="NZ_BAAAZC010000022.1"/>
</dbReference>
<keyword evidence="2" id="KW-0201">Cytochrome c-type biogenesis</keyword>
<sequence length="362" mass="40183">MKYTKTAVIACLLFFVYVSASAQGYVLNGKTSGIKDGTHLYLRIGNAEKEADSAIVMNNKFRMRGKITEKAAEVILHNAGFTDYVFFWLENKQMSISIKAGEFKKGLIKGSAVQDDNNQLTASKLPLTQQEDSLNNVLETLKDSVKRAALNKDLDNIKEKEKQADINFIKIHPGSLVSANLLNIYATTWGKETTSALFKNFSPEMKKTHFGLDIATYIKLNKNVDVGAKYVDFEQLDATGKQVKLSDIKAKYILLDFWASWCGPCRQENPAVVKAYSLYKDKGLAILGVSLDTDKASWLKAIADDKLSWQNVSDLNSFSNKAALIYGINAIPNNFLIDSNGTIIARNLRGEALTAKLQQLMP</sequence>
<keyword evidence="5" id="KW-0732">Signal</keyword>
<feature type="signal peptide" evidence="5">
    <location>
        <begin position="1"/>
        <end position="22"/>
    </location>
</feature>
<protein>
    <submittedName>
        <fullName evidence="7">TlpA disulfide reductase family protein</fullName>
    </submittedName>
</protein>
<dbReference type="EMBL" id="BAAAZC010000022">
    <property type="protein sequence ID" value="GAA3978029.1"/>
    <property type="molecule type" value="Genomic_DNA"/>
</dbReference>
<evidence type="ECO:0000256" key="5">
    <source>
        <dbReference type="SAM" id="SignalP"/>
    </source>
</evidence>
<dbReference type="Proteomes" id="UP001500742">
    <property type="component" value="Unassembled WGS sequence"/>
</dbReference>
<feature type="chain" id="PRO_5047436604" evidence="5">
    <location>
        <begin position="23"/>
        <end position="362"/>
    </location>
</feature>
<dbReference type="Pfam" id="PF00578">
    <property type="entry name" value="AhpC-TSA"/>
    <property type="match status" value="1"/>
</dbReference>
<dbReference type="InterPro" id="IPR036249">
    <property type="entry name" value="Thioredoxin-like_sf"/>
</dbReference>
<dbReference type="Pfam" id="PF14289">
    <property type="entry name" value="DUF4369"/>
    <property type="match status" value="1"/>
</dbReference>
<evidence type="ECO:0000256" key="1">
    <source>
        <dbReference type="ARBA" id="ARBA00004196"/>
    </source>
</evidence>
<dbReference type="CDD" id="cd02966">
    <property type="entry name" value="TlpA_like_family"/>
    <property type="match status" value="1"/>
</dbReference>
<evidence type="ECO:0000256" key="2">
    <source>
        <dbReference type="ARBA" id="ARBA00022748"/>
    </source>
</evidence>